<comment type="caution">
    <text evidence="3">The sequence shown here is derived from an EMBL/GenBank/DDBJ whole genome shotgun (WGS) entry which is preliminary data.</text>
</comment>
<dbReference type="Proteomes" id="UP000320209">
    <property type="component" value="Unassembled WGS sequence"/>
</dbReference>
<dbReference type="EMBL" id="VFOV01000001">
    <property type="protein sequence ID" value="TQL66594.1"/>
    <property type="molecule type" value="Genomic_DNA"/>
</dbReference>
<feature type="domain" description="Polysaccharide pyruvyl transferase" evidence="1">
    <location>
        <begin position="85"/>
        <end position="209"/>
    </location>
</feature>
<dbReference type="InterPro" id="IPR007074">
    <property type="entry name" value="LicD/FKTN/FKRP_NTP_transf"/>
</dbReference>
<dbReference type="GO" id="GO:0009100">
    <property type="term" value="P:glycoprotein metabolic process"/>
    <property type="evidence" value="ECO:0007669"/>
    <property type="project" value="UniProtKB-ARBA"/>
</dbReference>
<dbReference type="Pfam" id="PF04991">
    <property type="entry name" value="LicD"/>
    <property type="match status" value="1"/>
</dbReference>
<evidence type="ECO:0000313" key="3">
    <source>
        <dbReference type="EMBL" id="TQL66594.1"/>
    </source>
</evidence>
<dbReference type="Pfam" id="PF04230">
    <property type="entry name" value="PS_pyruv_trans"/>
    <property type="match status" value="1"/>
</dbReference>
<gene>
    <name evidence="3" type="ORF">FB381_0457</name>
</gene>
<protein>
    <submittedName>
        <fullName evidence="3">LicD family protein</fullName>
    </submittedName>
</protein>
<evidence type="ECO:0000313" key="4">
    <source>
        <dbReference type="Proteomes" id="UP000320209"/>
    </source>
</evidence>
<evidence type="ECO:0000259" key="2">
    <source>
        <dbReference type="Pfam" id="PF04991"/>
    </source>
</evidence>
<dbReference type="RefSeq" id="WP_170225031.1">
    <property type="nucleotide sequence ID" value="NZ_VFOV01000001.1"/>
</dbReference>
<dbReference type="PANTHER" id="PTHR13627">
    <property type="entry name" value="FUKUTIN RELATED PROTEIN"/>
    <property type="match status" value="1"/>
</dbReference>
<name>A0A543A1Z6_9ACTN</name>
<keyword evidence="4" id="KW-1185">Reference proteome</keyword>
<reference evidence="3 4" key="1">
    <citation type="submission" date="2019-06" db="EMBL/GenBank/DDBJ databases">
        <title>Sequencing the genomes of 1000 actinobacteria strains.</title>
        <authorList>
            <person name="Klenk H.-P."/>
        </authorList>
    </citation>
    <scope>NUCLEOTIDE SEQUENCE [LARGE SCALE GENOMIC DNA]</scope>
    <source>
        <strain evidence="3 4">DSM 25218</strain>
    </source>
</reference>
<accession>A0A543A1Z6</accession>
<dbReference type="InterPro" id="IPR007345">
    <property type="entry name" value="Polysacch_pyruvyl_Trfase"/>
</dbReference>
<dbReference type="InterPro" id="IPR052613">
    <property type="entry name" value="LicD_transferase"/>
</dbReference>
<proteinExistence type="predicted"/>
<organism evidence="3 4">
    <name type="scientific">Nocardioides albertanoniae</name>
    <dbReference type="NCBI Taxonomy" id="1175486"/>
    <lineage>
        <taxon>Bacteria</taxon>
        <taxon>Bacillati</taxon>
        <taxon>Actinomycetota</taxon>
        <taxon>Actinomycetes</taxon>
        <taxon>Propionibacteriales</taxon>
        <taxon>Nocardioidaceae</taxon>
        <taxon>Nocardioides</taxon>
    </lineage>
</organism>
<evidence type="ECO:0000259" key="1">
    <source>
        <dbReference type="Pfam" id="PF04230"/>
    </source>
</evidence>
<dbReference type="AlphaFoldDB" id="A0A543A1Z6"/>
<sequence>MTSDVLDGYRVADDVLEVEGRVPVHYFTYTPNFGDLLSPWIVAKLTGREVTLADRSQPHYTVIGSILNECTDTSIAWGTGTYGSEGVRDLSRKMRITAVRGPLTRSKLSADHGFGLAVPEVYGDAALLAPLVYRPEVEQTHEYGFVVRWSERRWARATYGPDIKLIDFARTDIEGVIRDLLSCRKIITSSLHGLIVADAYGIPNAWLASGTPRGGEYKFYDYFASVKKFRTPQQFDASAAPQVTGELLESTFEFDGRPIDYDPLPLLDACPFLQRATAPADPAHDAAAKIAESRKLREPNRLRRTVPGVSTLLPSLGFFGGTAADHLSVRVSEPVQEIRLFLPAKQAGQLDLRGIQLAKAARPIHIDAPKVRIEQSSYAGSAESASINSRIRTTREQGAWAIARFDAPVRVDEVRVLNQLDHRGVRAQRLNVAVIGGDGAEIARCSLDSDKAVTTTLRLVEELTGIAIEPADLSSAEAGADLRDKVVAALVANIRDGARGRTSREHQLLFALLPTRPSGPELTDNDLQLLGYLLATERRRVSGAATSVRSFGGVLTTRKLLDRVEEATNEATALLGIDPVTLTRKGFRAGEVLKRRRAAHLQLLDRTLVTLRGLGFTPMLGFGTLLGAVRNGEFLPFDDDIDVLVPCADDSEWAPLADRVREMGWEVRTHKSGFHIIDPESRLQIDVHPATELENLLPATTVTLEGNDYPAPAQPEMLLEERYGPEWMSPDRYHGWPRALDQV</sequence>
<dbReference type="PANTHER" id="PTHR13627:SF31">
    <property type="entry name" value="RIBITOL 5-PHOSPHATE TRANSFERASE FKRP"/>
    <property type="match status" value="1"/>
</dbReference>
<feature type="domain" description="LicD/FKTN/FKRP nucleotidyltransferase" evidence="2">
    <location>
        <begin position="617"/>
        <end position="649"/>
    </location>
</feature>